<dbReference type="AlphaFoldDB" id="A0A8I2YNQ3"/>
<organism evidence="1 2">
    <name type="scientific">Boletus reticuloceps</name>
    <dbReference type="NCBI Taxonomy" id="495285"/>
    <lineage>
        <taxon>Eukaryota</taxon>
        <taxon>Fungi</taxon>
        <taxon>Dikarya</taxon>
        <taxon>Basidiomycota</taxon>
        <taxon>Agaricomycotina</taxon>
        <taxon>Agaricomycetes</taxon>
        <taxon>Agaricomycetidae</taxon>
        <taxon>Boletales</taxon>
        <taxon>Boletineae</taxon>
        <taxon>Boletaceae</taxon>
        <taxon>Boletoideae</taxon>
        <taxon>Boletus</taxon>
    </lineage>
</organism>
<dbReference type="SUPFAM" id="SSF53474">
    <property type="entry name" value="alpha/beta-Hydrolases"/>
    <property type="match status" value="1"/>
</dbReference>
<proteinExistence type="predicted"/>
<accession>A0A8I2YNQ3</accession>
<dbReference type="EMBL" id="JAGFBS010000016">
    <property type="protein sequence ID" value="KAG6375087.1"/>
    <property type="molecule type" value="Genomic_DNA"/>
</dbReference>
<keyword evidence="2" id="KW-1185">Reference proteome</keyword>
<evidence type="ECO:0000313" key="1">
    <source>
        <dbReference type="EMBL" id="KAG6375087.1"/>
    </source>
</evidence>
<gene>
    <name evidence="1" type="ORF">JVT61DRAFT_3873</name>
</gene>
<dbReference type="OrthoDB" id="19657at2759"/>
<comment type="caution">
    <text evidence="1">The sequence shown here is derived from an EMBL/GenBank/DDBJ whole genome shotgun (WGS) entry which is preliminary data.</text>
</comment>
<evidence type="ECO:0008006" key="3">
    <source>
        <dbReference type="Google" id="ProtNLM"/>
    </source>
</evidence>
<dbReference type="Gene3D" id="3.40.50.1820">
    <property type="entry name" value="alpha/beta hydrolase"/>
    <property type="match status" value="1"/>
</dbReference>
<evidence type="ECO:0000313" key="2">
    <source>
        <dbReference type="Proteomes" id="UP000683000"/>
    </source>
</evidence>
<dbReference type="InterPro" id="IPR029058">
    <property type="entry name" value="AB_hydrolase_fold"/>
</dbReference>
<dbReference type="Proteomes" id="UP000683000">
    <property type="component" value="Unassembled WGS sequence"/>
</dbReference>
<name>A0A8I2YNQ3_9AGAM</name>
<sequence>MPSVQLPSHDDYVSIWYITNSAYGNVGSFDPEKPTVVILHPLFLDSSWLNKHFDDPRLCSEYNLIAFDQRTQGRSQCRPGALHDSYVDAADLASAIQVRLVL</sequence>
<protein>
    <recommendedName>
        <fullName evidence="3">Alpha/beta-hydrolase</fullName>
    </recommendedName>
</protein>
<reference evidence="1" key="1">
    <citation type="submission" date="2021-03" db="EMBL/GenBank/DDBJ databases">
        <title>Evolutionary innovations through gain and loss of genes in the ectomycorrhizal Boletales.</title>
        <authorList>
            <person name="Wu G."/>
            <person name="Miyauchi S."/>
            <person name="Morin E."/>
            <person name="Yang Z.-L."/>
            <person name="Xu J."/>
            <person name="Martin F.M."/>
        </authorList>
    </citation>
    <scope>NUCLEOTIDE SEQUENCE</scope>
    <source>
        <strain evidence="1">BR01</strain>
    </source>
</reference>